<gene>
    <name evidence="2" type="ORF">H1P_1980009</name>
</gene>
<dbReference type="EMBL" id="CAACVJ010000110">
    <property type="protein sequence ID" value="VEP13383.1"/>
    <property type="molecule type" value="Genomic_DNA"/>
</dbReference>
<dbReference type="Proteomes" id="UP000320055">
    <property type="component" value="Unassembled WGS sequence"/>
</dbReference>
<evidence type="ECO:0000256" key="1">
    <source>
        <dbReference type="SAM" id="MobiDB-lite"/>
    </source>
</evidence>
<evidence type="ECO:0000313" key="3">
    <source>
        <dbReference type="Proteomes" id="UP000320055"/>
    </source>
</evidence>
<feature type="compositionally biased region" description="Polar residues" evidence="1">
    <location>
        <begin position="52"/>
        <end position="61"/>
    </location>
</feature>
<protein>
    <submittedName>
        <fullName evidence="2">Uncharacterized protein</fullName>
    </submittedName>
</protein>
<name>A0A563VPN5_9CYAN</name>
<organism evidence="2 3">
    <name type="scientific">Hyella patelloides LEGE 07179</name>
    <dbReference type="NCBI Taxonomy" id="945734"/>
    <lineage>
        <taxon>Bacteria</taxon>
        <taxon>Bacillati</taxon>
        <taxon>Cyanobacteriota</taxon>
        <taxon>Cyanophyceae</taxon>
        <taxon>Pleurocapsales</taxon>
        <taxon>Hyellaceae</taxon>
        <taxon>Hyella</taxon>
    </lineage>
</organism>
<keyword evidence="3" id="KW-1185">Reference proteome</keyword>
<proteinExistence type="predicted"/>
<feature type="region of interest" description="Disordered" evidence="1">
    <location>
        <begin position="52"/>
        <end position="72"/>
    </location>
</feature>
<reference evidence="2 3" key="1">
    <citation type="submission" date="2019-01" db="EMBL/GenBank/DDBJ databases">
        <authorList>
            <person name="Brito A."/>
        </authorList>
    </citation>
    <scope>NUCLEOTIDE SEQUENCE [LARGE SCALE GENOMIC DNA]</scope>
    <source>
        <strain evidence="2">1</strain>
    </source>
</reference>
<dbReference type="AlphaFoldDB" id="A0A563VPN5"/>
<evidence type="ECO:0000313" key="2">
    <source>
        <dbReference type="EMBL" id="VEP13383.1"/>
    </source>
</evidence>
<feature type="compositionally biased region" description="Basic and acidic residues" evidence="1">
    <location>
        <begin position="62"/>
        <end position="72"/>
    </location>
</feature>
<sequence length="72" mass="7806">MPNSLKSRMNESLMYGSVDQPKWRHFGLSSTTYATGDLPSWSVGASLLVNGESLNVESPTKSNDEAKSKSVV</sequence>
<accession>A0A563VPN5</accession>